<protein>
    <recommendedName>
        <fullName evidence="1">DUF8185 domain-containing protein</fullName>
    </recommendedName>
</protein>
<proteinExistence type="predicted"/>
<name>A0A3G6J1S5_9CORY</name>
<dbReference type="RefSeq" id="WP_123934965.1">
    <property type="nucleotide sequence ID" value="NZ_CP033897.1"/>
</dbReference>
<gene>
    <name evidence="2" type="ORF">CGERO_08360</name>
</gene>
<dbReference type="EMBL" id="CP033897">
    <property type="protein sequence ID" value="AZA11967.1"/>
    <property type="molecule type" value="Genomic_DNA"/>
</dbReference>
<evidence type="ECO:0000313" key="2">
    <source>
        <dbReference type="EMBL" id="AZA11967.1"/>
    </source>
</evidence>
<evidence type="ECO:0000313" key="3">
    <source>
        <dbReference type="Proteomes" id="UP000271587"/>
    </source>
</evidence>
<reference evidence="2 3" key="1">
    <citation type="submission" date="2018-11" db="EMBL/GenBank/DDBJ databases">
        <authorList>
            <person name="Kleinhagauer T."/>
            <person name="Glaeser S.P."/>
            <person name="Spergser J."/>
            <person name="Ruckert C."/>
            <person name="Kaempfer P."/>
            <person name="Busse H.-J."/>
        </authorList>
    </citation>
    <scope>NUCLEOTIDE SEQUENCE [LARGE SCALE GENOMIC DNA]</scope>
    <source>
        <strain evidence="2 3">W8</strain>
    </source>
</reference>
<sequence>MFIPQGNVAAILRRALRFDQQALARIRPVGQGAELFVTTPFDPLIALRVPEAPAGVMAVADVLTGTGGADRQASWPGALPPENFELIDEIPGVVVEKLVQAGRDEAKAHSGPLGVPRNLLDQAVLTVEGRALPLRLLFACDAFGLIPPSESAVSRVLRVSAAGRWVRLDSVIASAYYSPGLPLL</sequence>
<dbReference type="KEGG" id="cgk:CGERO_08360"/>
<keyword evidence="3" id="KW-1185">Reference proteome</keyword>
<dbReference type="InterPro" id="IPR058498">
    <property type="entry name" value="DUF8185"/>
</dbReference>
<feature type="domain" description="DUF8185" evidence="1">
    <location>
        <begin position="80"/>
        <end position="177"/>
    </location>
</feature>
<organism evidence="2 3">
    <name type="scientific">Corynebacterium gerontici</name>
    <dbReference type="NCBI Taxonomy" id="2079234"/>
    <lineage>
        <taxon>Bacteria</taxon>
        <taxon>Bacillati</taxon>
        <taxon>Actinomycetota</taxon>
        <taxon>Actinomycetes</taxon>
        <taxon>Mycobacteriales</taxon>
        <taxon>Corynebacteriaceae</taxon>
        <taxon>Corynebacterium</taxon>
    </lineage>
</organism>
<dbReference type="AlphaFoldDB" id="A0A3G6J1S5"/>
<dbReference type="OrthoDB" id="5178111at2"/>
<evidence type="ECO:0000259" key="1">
    <source>
        <dbReference type="Pfam" id="PF26572"/>
    </source>
</evidence>
<accession>A0A3G6J1S5</accession>
<dbReference type="Pfam" id="PF26572">
    <property type="entry name" value="DUF8185"/>
    <property type="match status" value="1"/>
</dbReference>
<dbReference type="Proteomes" id="UP000271587">
    <property type="component" value="Chromosome"/>
</dbReference>